<dbReference type="Proteomes" id="UP000030645">
    <property type="component" value="Unassembled WGS sequence"/>
</dbReference>
<name>W9T0D2_9ROSA</name>
<dbReference type="STRING" id="981085.W9T0D2"/>
<accession>W9T0D2</accession>
<proteinExistence type="predicted"/>
<protein>
    <submittedName>
        <fullName evidence="1">Uncharacterized protein</fullName>
    </submittedName>
</protein>
<gene>
    <name evidence="1" type="ORF">L484_021501</name>
</gene>
<evidence type="ECO:0000313" key="2">
    <source>
        <dbReference type="Proteomes" id="UP000030645"/>
    </source>
</evidence>
<reference evidence="2" key="1">
    <citation type="submission" date="2013-01" db="EMBL/GenBank/DDBJ databases">
        <title>Draft Genome Sequence of a Mulberry Tree, Morus notabilis C.K. Schneid.</title>
        <authorList>
            <person name="He N."/>
            <person name="Zhao S."/>
        </authorList>
    </citation>
    <scope>NUCLEOTIDE SEQUENCE</scope>
</reference>
<keyword evidence="2" id="KW-1185">Reference proteome</keyword>
<sequence>MRLIGATKRDMQMMVQRALSRRVFGKLIAEQGSFLSDLGKCLRGDWSREGRRRVERGESGEWRLEKGCGCPRLNPPKFLMRLAGNELNGPKA</sequence>
<dbReference type="EMBL" id="KE346356">
    <property type="protein sequence ID" value="EXC35139.1"/>
    <property type="molecule type" value="Genomic_DNA"/>
</dbReference>
<evidence type="ECO:0000313" key="1">
    <source>
        <dbReference type="EMBL" id="EXC35139.1"/>
    </source>
</evidence>
<dbReference type="AlphaFoldDB" id="W9T0D2"/>
<organism evidence="1 2">
    <name type="scientific">Morus notabilis</name>
    <dbReference type="NCBI Taxonomy" id="981085"/>
    <lineage>
        <taxon>Eukaryota</taxon>
        <taxon>Viridiplantae</taxon>
        <taxon>Streptophyta</taxon>
        <taxon>Embryophyta</taxon>
        <taxon>Tracheophyta</taxon>
        <taxon>Spermatophyta</taxon>
        <taxon>Magnoliopsida</taxon>
        <taxon>eudicotyledons</taxon>
        <taxon>Gunneridae</taxon>
        <taxon>Pentapetalae</taxon>
        <taxon>rosids</taxon>
        <taxon>fabids</taxon>
        <taxon>Rosales</taxon>
        <taxon>Moraceae</taxon>
        <taxon>Moreae</taxon>
        <taxon>Morus</taxon>
    </lineage>
</organism>